<reference evidence="1" key="1">
    <citation type="submission" date="2020-04" db="EMBL/GenBank/DDBJ databases">
        <authorList>
            <person name="Chiriac C."/>
            <person name="Salcher M."/>
            <person name="Ghai R."/>
            <person name="Kavagutti S V."/>
        </authorList>
    </citation>
    <scope>NUCLEOTIDE SEQUENCE</scope>
</reference>
<gene>
    <name evidence="1" type="ORF">UFOVP658_136</name>
</gene>
<dbReference type="EMBL" id="LR796639">
    <property type="protein sequence ID" value="CAB4156745.1"/>
    <property type="molecule type" value="Genomic_DNA"/>
</dbReference>
<evidence type="ECO:0000313" key="1">
    <source>
        <dbReference type="EMBL" id="CAB4156745.1"/>
    </source>
</evidence>
<name>A0A6J5NHS5_9CAUD</name>
<protein>
    <submittedName>
        <fullName evidence="1">Uncharacterized protein</fullName>
    </submittedName>
</protein>
<proteinExistence type="predicted"/>
<sequence>MLATVSDLVIYMDVKFSLRQQDAAEMILAGLQSELESYLRRPIEVEEFVEEYRLPSNQHGVPMGTFLSIGDNYFNDSFSSTNPVDNMIYAEPPHMIYLRNSPVVNVTSVTVKPVHGNLKTLVVDDDYVAHRFGIEYFYGYENDLVTVTYTAGLAGASTPLFKLLILRAASREMQNMHDDVVGVKDLNTRNIGPLTTGFLDTELMSVRKYKRVRVA</sequence>
<accession>A0A6J5NHS5</accession>
<organism evidence="1">
    <name type="scientific">uncultured Caudovirales phage</name>
    <dbReference type="NCBI Taxonomy" id="2100421"/>
    <lineage>
        <taxon>Viruses</taxon>
        <taxon>Duplodnaviria</taxon>
        <taxon>Heunggongvirae</taxon>
        <taxon>Uroviricota</taxon>
        <taxon>Caudoviricetes</taxon>
        <taxon>Peduoviridae</taxon>
        <taxon>Maltschvirus</taxon>
        <taxon>Maltschvirus maltsch</taxon>
    </lineage>
</organism>